<dbReference type="SMART" id="SM00855">
    <property type="entry name" value="PGAM"/>
    <property type="match status" value="1"/>
</dbReference>
<dbReference type="PANTHER" id="PTHR46517:SF1">
    <property type="entry name" value="FRUCTOSE-2,6-BISPHOSPHATASE TIGAR"/>
    <property type="match status" value="1"/>
</dbReference>
<dbReference type="OrthoDB" id="9783269at2"/>
<proteinExistence type="predicted"/>
<feature type="binding site" evidence="3">
    <location>
        <position position="63"/>
    </location>
    <ligand>
        <name>substrate</name>
    </ligand>
</feature>
<evidence type="ECO:0000256" key="2">
    <source>
        <dbReference type="NCBIfam" id="TIGR03162"/>
    </source>
</evidence>
<feature type="binding site" evidence="3">
    <location>
        <begin position="13"/>
        <end position="20"/>
    </location>
    <ligand>
        <name>substrate</name>
    </ligand>
</feature>
<protein>
    <recommendedName>
        <fullName evidence="2">Alpha-ribazole phosphatase</fullName>
        <ecNumber evidence="2">3.1.3.73</ecNumber>
    </recommendedName>
</protein>
<evidence type="ECO:0000313" key="5">
    <source>
        <dbReference type="Proteomes" id="UP000240509"/>
    </source>
</evidence>
<dbReference type="Proteomes" id="UP000240509">
    <property type="component" value="Unassembled WGS sequence"/>
</dbReference>
<dbReference type="InterPro" id="IPR051695">
    <property type="entry name" value="Phosphoglycerate_Mutase"/>
</dbReference>
<dbReference type="EMBL" id="PZJJ01000003">
    <property type="protein sequence ID" value="PTL40032.1"/>
    <property type="molecule type" value="Genomic_DNA"/>
</dbReference>
<dbReference type="EC" id="3.1.3.73" evidence="2"/>
<dbReference type="GO" id="GO:0043456">
    <property type="term" value="P:regulation of pentose-phosphate shunt"/>
    <property type="evidence" value="ECO:0007669"/>
    <property type="project" value="TreeGrafter"/>
</dbReference>
<dbReference type="SUPFAM" id="SSF53254">
    <property type="entry name" value="Phosphoglycerate mutase-like"/>
    <property type="match status" value="1"/>
</dbReference>
<dbReference type="AlphaFoldDB" id="A0A2T4U9G0"/>
<dbReference type="Pfam" id="PF00300">
    <property type="entry name" value="His_Phos_1"/>
    <property type="match status" value="1"/>
</dbReference>
<evidence type="ECO:0000313" key="4">
    <source>
        <dbReference type="EMBL" id="PTL40032.1"/>
    </source>
</evidence>
<name>A0A2T4U9G0_9BACI</name>
<gene>
    <name evidence="4" type="primary">cobC</name>
    <name evidence="4" type="ORF">C6Y45_03420</name>
</gene>
<accession>A0A2T4U9G0</accession>
<dbReference type="PANTHER" id="PTHR46517">
    <property type="entry name" value="FRUCTOSE-2,6-BISPHOSPHATASE TIGAR"/>
    <property type="match status" value="1"/>
</dbReference>
<dbReference type="InterPro" id="IPR029033">
    <property type="entry name" value="His_PPase_superfam"/>
</dbReference>
<dbReference type="Gene3D" id="3.40.50.1240">
    <property type="entry name" value="Phosphoglycerate mutase-like"/>
    <property type="match status" value="1"/>
</dbReference>
<keyword evidence="1" id="KW-0378">Hydrolase</keyword>
<dbReference type="CDD" id="cd07067">
    <property type="entry name" value="HP_PGM_like"/>
    <property type="match status" value="1"/>
</dbReference>
<dbReference type="InterPro" id="IPR017578">
    <property type="entry name" value="Ribazole_CobC"/>
</dbReference>
<dbReference type="GO" id="GO:0045820">
    <property type="term" value="P:negative regulation of glycolytic process"/>
    <property type="evidence" value="ECO:0007669"/>
    <property type="project" value="TreeGrafter"/>
</dbReference>
<evidence type="ECO:0000256" key="3">
    <source>
        <dbReference type="PIRSR" id="PIRSR613078-2"/>
    </source>
</evidence>
<sequence length="216" mass="25126">MGTYRCLDLYLVRHGITKANMEKRYVGQTDVSLAADSRPQLEELKNALQSVSFNRVISSDLRRCTETLHVICPGTQYEVETALREMHFGLWEMKTYEDLKHKQRYRKWVEDPETVFPEEGEKYQEFSKRVEAWLREFLRNSSSGNYLIVTHGGVIRQLLMHVQAVACFWEAPAPHGKAVAVRLEYREECWSCTSLSVVPLPESQPTFNKRTQKHNG</sequence>
<comment type="caution">
    <text evidence="4">The sequence shown here is derived from an EMBL/GenBank/DDBJ whole genome shotgun (WGS) entry which is preliminary data.</text>
</comment>
<dbReference type="NCBIfam" id="TIGR03162">
    <property type="entry name" value="ribazole_cobC"/>
    <property type="match status" value="1"/>
</dbReference>
<reference evidence="4 5" key="1">
    <citation type="submission" date="2018-03" db="EMBL/GenBank/DDBJ databases">
        <title>Alkalicoccus saliphilus sp. nov., isolated from a mineral pool.</title>
        <authorList>
            <person name="Zhao B."/>
        </authorList>
    </citation>
    <scope>NUCLEOTIDE SEQUENCE [LARGE SCALE GENOMIC DNA]</scope>
    <source>
        <strain evidence="4 5">6AG</strain>
    </source>
</reference>
<dbReference type="RefSeq" id="WP_107583621.1">
    <property type="nucleotide sequence ID" value="NZ_PZJJ01000003.1"/>
</dbReference>
<dbReference type="GO" id="GO:0004331">
    <property type="term" value="F:fructose-2,6-bisphosphate 2-phosphatase activity"/>
    <property type="evidence" value="ECO:0007669"/>
    <property type="project" value="TreeGrafter"/>
</dbReference>
<organism evidence="4 5">
    <name type="scientific">Alkalicoccus saliphilus</name>
    <dbReference type="NCBI Taxonomy" id="200989"/>
    <lineage>
        <taxon>Bacteria</taxon>
        <taxon>Bacillati</taxon>
        <taxon>Bacillota</taxon>
        <taxon>Bacilli</taxon>
        <taxon>Bacillales</taxon>
        <taxon>Bacillaceae</taxon>
        <taxon>Alkalicoccus</taxon>
    </lineage>
</organism>
<evidence type="ECO:0000256" key="1">
    <source>
        <dbReference type="ARBA" id="ARBA00022801"/>
    </source>
</evidence>
<keyword evidence="5" id="KW-1185">Reference proteome</keyword>
<dbReference type="GO" id="GO:0043755">
    <property type="term" value="F:alpha-ribazole phosphatase activity"/>
    <property type="evidence" value="ECO:0007669"/>
    <property type="project" value="UniProtKB-UniRule"/>
</dbReference>
<dbReference type="GO" id="GO:0005829">
    <property type="term" value="C:cytosol"/>
    <property type="evidence" value="ECO:0007669"/>
    <property type="project" value="TreeGrafter"/>
</dbReference>
<dbReference type="InterPro" id="IPR013078">
    <property type="entry name" value="His_Pase_superF_clade-1"/>
</dbReference>
<dbReference type="GO" id="GO:0009236">
    <property type="term" value="P:cobalamin biosynthetic process"/>
    <property type="evidence" value="ECO:0007669"/>
    <property type="project" value="UniProtKB-UniRule"/>
</dbReference>